<evidence type="ECO:0000313" key="1">
    <source>
        <dbReference type="EMBL" id="OAI18060.1"/>
    </source>
</evidence>
<reference evidence="1 2" key="1">
    <citation type="submission" date="2016-03" db="EMBL/GenBank/DDBJ databases">
        <authorList>
            <person name="Ploux O."/>
        </authorList>
    </citation>
    <scope>NUCLEOTIDE SEQUENCE [LARGE SCALE GENOMIC DNA]</scope>
    <source>
        <strain evidence="1 2">R-45378</strain>
    </source>
</reference>
<dbReference type="EMBL" id="LUUJ01000062">
    <property type="protein sequence ID" value="OAI18060.1"/>
    <property type="molecule type" value="Genomic_DNA"/>
</dbReference>
<comment type="caution">
    <text evidence="1">The sequence shown here is derived from an EMBL/GenBank/DDBJ whole genome shotgun (WGS) entry which is preliminary data.</text>
</comment>
<organism evidence="1 2">
    <name type="scientific">Methylomonas koyamae</name>
    <dbReference type="NCBI Taxonomy" id="702114"/>
    <lineage>
        <taxon>Bacteria</taxon>
        <taxon>Pseudomonadati</taxon>
        <taxon>Pseudomonadota</taxon>
        <taxon>Gammaproteobacteria</taxon>
        <taxon>Methylococcales</taxon>
        <taxon>Methylococcaceae</taxon>
        <taxon>Methylomonas</taxon>
    </lineage>
</organism>
<name>A0A177NLZ9_9GAMM</name>
<proteinExistence type="predicted"/>
<protein>
    <submittedName>
        <fullName evidence="1">Uncharacterized protein</fullName>
    </submittedName>
</protein>
<dbReference type="AlphaFoldDB" id="A0A177NLZ9"/>
<gene>
    <name evidence="1" type="ORF">A1507_09945</name>
</gene>
<accession>A0A177NLZ9</accession>
<dbReference type="Proteomes" id="UP000077857">
    <property type="component" value="Unassembled WGS sequence"/>
</dbReference>
<evidence type="ECO:0000313" key="2">
    <source>
        <dbReference type="Proteomes" id="UP000077857"/>
    </source>
</evidence>
<sequence length="69" mass="8095">MFTTFCLAPISQAGKTFSAKDWFWLKAVPNQFLSTQYYEPARAESYESDNSDYLQETYKIKTPFRLIPI</sequence>